<keyword evidence="3" id="KW-0732">Signal</keyword>
<sequence length="330" mass="35808">MRDSDLSIWVLFTALGCSSVPSAHVTAASFPNGSSNDDVTSGSPVDSTSSKSSGVSGRQYSHSPYSVFIQLKLAQQSLPAHLSDTTSPTFLEFVTNVRSEASKAYSVDHSFLRLDVLIVSPDNAIIDINVVFRISLLGIMKLRAVARLKQYIDDKNGRLGELEVANVTYISDTGALTATTESRDVKCVRLGHHCFPFCDANPHYCTNGGTCQDDGSEKLLCKCIYEPFIHYAGARCDRRTIGIVSILIIALGLLVTLTCVLYAIRRWKRTGSPVPRASTQGYSTRHLEGTNDVDDKKCSVWTSETSGGTQNPEYEGSQGLGTTGPDLSHR</sequence>
<keyword evidence="4" id="KW-1185">Reference proteome</keyword>
<dbReference type="OrthoDB" id="9994054at2759"/>
<protein>
    <submittedName>
        <fullName evidence="5">Uncharacterized protein LOC109475666 isoform X1</fullName>
    </submittedName>
</protein>
<keyword evidence="2" id="KW-0812">Transmembrane</keyword>
<dbReference type="AlphaFoldDB" id="A0A6P4ZLP5"/>
<dbReference type="PROSITE" id="PS51257">
    <property type="entry name" value="PROKAR_LIPOPROTEIN"/>
    <property type="match status" value="1"/>
</dbReference>
<proteinExistence type="predicted"/>
<evidence type="ECO:0000256" key="2">
    <source>
        <dbReference type="SAM" id="Phobius"/>
    </source>
</evidence>
<evidence type="ECO:0000256" key="1">
    <source>
        <dbReference type="SAM" id="MobiDB-lite"/>
    </source>
</evidence>
<dbReference type="Proteomes" id="UP000515135">
    <property type="component" value="Unplaced"/>
</dbReference>
<organism evidence="4 5">
    <name type="scientific">Branchiostoma belcheri</name>
    <name type="common">Amphioxus</name>
    <dbReference type="NCBI Taxonomy" id="7741"/>
    <lineage>
        <taxon>Eukaryota</taxon>
        <taxon>Metazoa</taxon>
        <taxon>Chordata</taxon>
        <taxon>Cephalochordata</taxon>
        <taxon>Leptocardii</taxon>
        <taxon>Amphioxiformes</taxon>
        <taxon>Branchiostomatidae</taxon>
        <taxon>Branchiostoma</taxon>
    </lineage>
</organism>
<evidence type="ECO:0000313" key="5">
    <source>
        <dbReference type="RefSeq" id="XP_019631982.1"/>
    </source>
</evidence>
<feature type="transmembrane region" description="Helical" evidence="2">
    <location>
        <begin position="241"/>
        <end position="264"/>
    </location>
</feature>
<reference evidence="5" key="1">
    <citation type="submission" date="2025-08" db="UniProtKB">
        <authorList>
            <consortium name="RefSeq"/>
        </authorList>
    </citation>
    <scope>IDENTIFICATION</scope>
    <source>
        <tissue evidence="5">Gonad</tissue>
    </source>
</reference>
<accession>A0A6P4ZLP5</accession>
<evidence type="ECO:0000313" key="4">
    <source>
        <dbReference type="Proteomes" id="UP000515135"/>
    </source>
</evidence>
<feature type="region of interest" description="Disordered" evidence="1">
    <location>
        <begin position="31"/>
        <end position="58"/>
    </location>
</feature>
<feature type="region of interest" description="Disordered" evidence="1">
    <location>
        <begin position="272"/>
        <end position="330"/>
    </location>
</feature>
<feature type="compositionally biased region" description="Basic and acidic residues" evidence="1">
    <location>
        <begin position="285"/>
        <end position="298"/>
    </location>
</feature>
<dbReference type="RefSeq" id="XP_019631982.1">
    <property type="nucleotide sequence ID" value="XM_019776423.1"/>
</dbReference>
<dbReference type="GeneID" id="109475666"/>
<feature type="signal peptide" evidence="3">
    <location>
        <begin position="1"/>
        <end position="19"/>
    </location>
</feature>
<gene>
    <name evidence="5" type="primary">LOC109475666</name>
</gene>
<dbReference type="KEGG" id="bbel:109475666"/>
<evidence type="ECO:0000256" key="3">
    <source>
        <dbReference type="SAM" id="SignalP"/>
    </source>
</evidence>
<feature type="chain" id="PRO_5027981158" evidence="3">
    <location>
        <begin position="20"/>
        <end position="330"/>
    </location>
</feature>
<name>A0A6P4ZLP5_BRABE</name>
<keyword evidence="2" id="KW-1133">Transmembrane helix</keyword>
<keyword evidence="2" id="KW-0472">Membrane</keyword>
<feature type="compositionally biased region" description="Polar residues" evidence="1">
    <location>
        <begin position="300"/>
        <end position="312"/>
    </location>
</feature>
<feature type="compositionally biased region" description="Low complexity" evidence="1">
    <location>
        <begin position="37"/>
        <end position="57"/>
    </location>
</feature>